<organism evidence="2">
    <name type="scientific">hydrothermal vent metagenome</name>
    <dbReference type="NCBI Taxonomy" id="652676"/>
    <lineage>
        <taxon>unclassified sequences</taxon>
        <taxon>metagenomes</taxon>
        <taxon>ecological metagenomes</taxon>
    </lineage>
</organism>
<dbReference type="InterPro" id="IPR041737">
    <property type="entry name" value="SoxW"/>
</dbReference>
<name>A0A160TS30_9ZZZZ</name>
<dbReference type="Gene3D" id="3.40.30.10">
    <property type="entry name" value="Glutaredoxin"/>
    <property type="match status" value="1"/>
</dbReference>
<evidence type="ECO:0000259" key="1">
    <source>
        <dbReference type="PROSITE" id="PS51352"/>
    </source>
</evidence>
<proteinExistence type="predicted"/>
<sequence length="208" mass="23611">MLLVSLMPALAGQTRDPATYFFHDSFNDLREEGEIARQEGKVGVLVMFETNDCPWCRRMKEMVLNQVEVQNYFRAHFQVIAINAEGDALVTGFDGEEVPESDFALRHNRVRATPVFAFFDPSGNMLTRYTGATKDSQEFLWLGEYVVEAHFRTQRFSRYKRERKEGSQDESWAMAGVCPPRTGYAVVRCTIRAAIALCLADDVTNASC</sequence>
<dbReference type="InterPro" id="IPR012336">
    <property type="entry name" value="Thioredoxin-like_fold"/>
</dbReference>
<dbReference type="PROSITE" id="PS51352">
    <property type="entry name" value="THIOREDOXIN_2"/>
    <property type="match status" value="1"/>
</dbReference>
<gene>
    <name evidence="2" type="ORF">MGWOODY_XGa1199</name>
</gene>
<dbReference type="Pfam" id="PF13098">
    <property type="entry name" value="Thioredoxin_2"/>
    <property type="match status" value="1"/>
</dbReference>
<protein>
    <submittedName>
        <fullName evidence="2">Thioredoxin SoxW</fullName>
    </submittedName>
</protein>
<dbReference type="CDD" id="cd02951">
    <property type="entry name" value="SoxW"/>
    <property type="match status" value="1"/>
</dbReference>
<dbReference type="AlphaFoldDB" id="A0A160TS30"/>
<feature type="domain" description="Thioredoxin" evidence="1">
    <location>
        <begin position="1"/>
        <end position="148"/>
    </location>
</feature>
<dbReference type="InterPro" id="IPR036249">
    <property type="entry name" value="Thioredoxin-like_sf"/>
</dbReference>
<evidence type="ECO:0000313" key="2">
    <source>
        <dbReference type="EMBL" id="CUS52013.1"/>
    </source>
</evidence>
<dbReference type="EMBL" id="CZRL01000074">
    <property type="protein sequence ID" value="CUS52013.1"/>
    <property type="molecule type" value="Genomic_DNA"/>
</dbReference>
<accession>A0A160TS30</accession>
<reference evidence="2" key="1">
    <citation type="submission" date="2015-10" db="EMBL/GenBank/DDBJ databases">
        <authorList>
            <person name="Gilbert D.G."/>
        </authorList>
    </citation>
    <scope>NUCLEOTIDE SEQUENCE</scope>
</reference>
<dbReference type="InterPro" id="IPR013766">
    <property type="entry name" value="Thioredoxin_domain"/>
</dbReference>
<dbReference type="SUPFAM" id="SSF52833">
    <property type="entry name" value="Thioredoxin-like"/>
    <property type="match status" value="1"/>
</dbReference>